<evidence type="ECO:0008006" key="5">
    <source>
        <dbReference type="Google" id="ProtNLM"/>
    </source>
</evidence>
<reference evidence="3" key="1">
    <citation type="submission" date="2022-10" db="EMBL/GenBank/DDBJ databases">
        <title>The complete genomes of actinobacterial strains from the NBC collection.</title>
        <authorList>
            <person name="Joergensen T.S."/>
            <person name="Alvarez Arevalo M."/>
            <person name="Sterndorff E.B."/>
            <person name="Faurdal D."/>
            <person name="Vuksanovic O."/>
            <person name="Mourched A.-S."/>
            <person name="Charusanti P."/>
            <person name="Shaw S."/>
            <person name="Blin K."/>
            <person name="Weber T."/>
        </authorList>
    </citation>
    <scope>NUCLEOTIDE SEQUENCE</scope>
    <source>
        <strain evidence="3">NBC_01482</strain>
    </source>
</reference>
<proteinExistence type="predicted"/>
<name>A0ABZ1YWY4_9NOCA</name>
<dbReference type="RefSeq" id="WP_329412006.1">
    <property type="nucleotide sequence ID" value="NZ_CP109441.1"/>
</dbReference>
<evidence type="ECO:0000313" key="3">
    <source>
        <dbReference type="EMBL" id="WUV47817.1"/>
    </source>
</evidence>
<feature type="coiled-coil region" evidence="1">
    <location>
        <begin position="8"/>
        <end position="35"/>
    </location>
</feature>
<dbReference type="Proteomes" id="UP001432062">
    <property type="component" value="Chromosome"/>
</dbReference>
<evidence type="ECO:0000256" key="1">
    <source>
        <dbReference type="SAM" id="Coils"/>
    </source>
</evidence>
<gene>
    <name evidence="3" type="ORF">OG563_06175</name>
</gene>
<organism evidence="3 4">
    <name type="scientific">Nocardia vinacea</name>
    <dbReference type="NCBI Taxonomy" id="96468"/>
    <lineage>
        <taxon>Bacteria</taxon>
        <taxon>Bacillati</taxon>
        <taxon>Actinomycetota</taxon>
        <taxon>Actinomycetes</taxon>
        <taxon>Mycobacteriales</taxon>
        <taxon>Nocardiaceae</taxon>
        <taxon>Nocardia</taxon>
    </lineage>
</organism>
<feature type="compositionally biased region" description="Polar residues" evidence="2">
    <location>
        <begin position="108"/>
        <end position="119"/>
    </location>
</feature>
<keyword evidence="1" id="KW-0175">Coiled coil</keyword>
<evidence type="ECO:0000313" key="4">
    <source>
        <dbReference type="Proteomes" id="UP001432062"/>
    </source>
</evidence>
<sequence>MSDIHPDVQAALDAARNLRHRIADLREKIDGIRARRPSPSGAVVPEVDAMGKLTGLYLAPGTTARFENAELVTEIMAAIRESTADAARQYENIMDTDTWPDPAERTQADSATSEAEQKV</sequence>
<feature type="region of interest" description="Disordered" evidence="2">
    <location>
        <begin position="94"/>
        <end position="119"/>
    </location>
</feature>
<keyword evidence="4" id="KW-1185">Reference proteome</keyword>
<evidence type="ECO:0000256" key="2">
    <source>
        <dbReference type="SAM" id="MobiDB-lite"/>
    </source>
</evidence>
<accession>A0ABZ1YWY4</accession>
<dbReference type="EMBL" id="CP109441">
    <property type="protein sequence ID" value="WUV47817.1"/>
    <property type="molecule type" value="Genomic_DNA"/>
</dbReference>
<protein>
    <recommendedName>
        <fullName evidence="5">YbaB/EbfC DNA-binding family protein</fullName>
    </recommendedName>
</protein>